<name>A0A3N4JNM9_9PEZI</name>
<evidence type="ECO:0000313" key="2">
    <source>
        <dbReference type="Proteomes" id="UP000276215"/>
    </source>
</evidence>
<dbReference type="OrthoDB" id="7554073at2759"/>
<organism evidence="1 2">
    <name type="scientific">Choiromyces venosus 120613-1</name>
    <dbReference type="NCBI Taxonomy" id="1336337"/>
    <lineage>
        <taxon>Eukaryota</taxon>
        <taxon>Fungi</taxon>
        <taxon>Dikarya</taxon>
        <taxon>Ascomycota</taxon>
        <taxon>Pezizomycotina</taxon>
        <taxon>Pezizomycetes</taxon>
        <taxon>Pezizales</taxon>
        <taxon>Tuberaceae</taxon>
        <taxon>Choiromyces</taxon>
    </lineage>
</organism>
<protein>
    <submittedName>
        <fullName evidence="1">Uncharacterized protein</fullName>
    </submittedName>
</protein>
<proteinExistence type="predicted"/>
<reference evidence="1 2" key="1">
    <citation type="journal article" date="2018" name="Nat. Ecol. Evol.">
        <title>Pezizomycetes genomes reveal the molecular basis of ectomycorrhizal truffle lifestyle.</title>
        <authorList>
            <person name="Murat C."/>
            <person name="Payen T."/>
            <person name="Noel B."/>
            <person name="Kuo A."/>
            <person name="Morin E."/>
            <person name="Chen J."/>
            <person name="Kohler A."/>
            <person name="Krizsan K."/>
            <person name="Balestrini R."/>
            <person name="Da Silva C."/>
            <person name="Montanini B."/>
            <person name="Hainaut M."/>
            <person name="Levati E."/>
            <person name="Barry K.W."/>
            <person name="Belfiori B."/>
            <person name="Cichocki N."/>
            <person name="Clum A."/>
            <person name="Dockter R.B."/>
            <person name="Fauchery L."/>
            <person name="Guy J."/>
            <person name="Iotti M."/>
            <person name="Le Tacon F."/>
            <person name="Lindquist E.A."/>
            <person name="Lipzen A."/>
            <person name="Malagnac F."/>
            <person name="Mello A."/>
            <person name="Molinier V."/>
            <person name="Miyauchi S."/>
            <person name="Poulain J."/>
            <person name="Riccioni C."/>
            <person name="Rubini A."/>
            <person name="Sitrit Y."/>
            <person name="Splivallo R."/>
            <person name="Traeger S."/>
            <person name="Wang M."/>
            <person name="Zifcakova L."/>
            <person name="Wipf D."/>
            <person name="Zambonelli A."/>
            <person name="Paolocci F."/>
            <person name="Nowrousian M."/>
            <person name="Ottonello S."/>
            <person name="Baldrian P."/>
            <person name="Spatafora J.W."/>
            <person name="Henrissat B."/>
            <person name="Nagy L.G."/>
            <person name="Aury J.M."/>
            <person name="Wincker P."/>
            <person name="Grigoriev I.V."/>
            <person name="Bonfante P."/>
            <person name="Martin F.M."/>
        </authorList>
    </citation>
    <scope>NUCLEOTIDE SEQUENCE [LARGE SCALE GENOMIC DNA]</scope>
    <source>
        <strain evidence="1 2">120613-1</strain>
    </source>
</reference>
<gene>
    <name evidence="1" type="ORF">L873DRAFT_1790556</name>
</gene>
<evidence type="ECO:0000313" key="1">
    <source>
        <dbReference type="EMBL" id="RPA98030.1"/>
    </source>
</evidence>
<dbReference type="Proteomes" id="UP000276215">
    <property type="component" value="Unassembled WGS sequence"/>
</dbReference>
<accession>A0A3N4JNM9</accession>
<keyword evidence="2" id="KW-1185">Reference proteome</keyword>
<sequence length="228" mass="25249">MNAAIKKPLIATIEFTTNYHVLLMTKETTTTSAIIKHHRQAIEEAARSTILAATGLRQDKICHMVIIYGISTTISSTPEGFNPVKTEIEEFNPGLYLLCPPRCLTTETQWKEKVVSAIVITLVGKDTTEKVLSSSLSLFSRMFKSQCYLSIGPNTECSRYLAFDHHSTQSTGTSHCAICTQEYSLQVHSCGRSQCTTSGKACLHTIKYNICNKLYPATSTECTTYMNA</sequence>
<dbReference type="AlphaFoldDB" id="A0A3N4JNM9"/>
<dbReference type="EMBL" id="ML120399">
    <property type="protein sequence ID" value="RPA98030.1"/>
    <property type="molecule type" value="Genomic_DNA"/>
</dbReference>